<evidence type="ECO:0000313" key="2">
    <source>
        <dbReference type="Proteomes" id="UP000218231"/>
    </source>
</evidence>
<gene>
    <name evidence="1" type="ORF">WR25_09516</name>
</gene>
<reference evidence="1 2" key="1">
    <citation type="journal article" date="2017" name="Curr. Biol.">
        <title>Genome architecture and evolution of a unichromosomal asexual nematode.</title>
        <authorList>
            <person name="Fradin H."/>
            <person name="Zegar C."/>
            <person name="Gutwein M."/>
            <person name="Lucas J."/>
            <person name="Kovtun M."/>
            <person name="Corcoran D."/>
            <person name="Baugh L.R."/>
            <person name="Kiontke K."/>
            <person name="Gunsalus K."/>
            <person name="Fitch D.H."/>
            <person name="Piano F."/>
        </authorList>
    </citation>
    <scope>NUCLEOTIDE SEQUENCE [LARGE SCALE GENOMIC DNA]</scope>
    <source>
        <strain evidence="1">PF1309</strain>
    </source>
</reference>
<name>A0A2A2J2Y5_9BILA</name>
<sequence>MLLCRLCLIVRRYSVIATAKPSRSVEDKSETQDWKNIVIKQLDREMRDKKTELRKENKIRNLRSQIISWQHWSVSASIAISSLHNSTPTTHQLIPSSILTVTF</sequence>
<dbReference type="Proteomes" id="UP000218231">
    <property type="component" value="Unassembled WGS sequence"/>
</dbReference>
<dbReference type="EMBL" id="LIAE01010713">
    <property type="protein sequence ID" value="PAV56200.1"/>
    <property type="molecule type" value="Genomic_DNA"/>
</dbReference>
<proteinExistence type="predicted"/>
<protein>
    <submittedName>
        <fullName evidence="1">Uncharacterized protein</fullName>
    </submittedName>
</protein>
<dbReference type="AlphaFoldDB" id="A0A2A2J2Y5"/>
<accession>A0A2A2J2Y5</accession>
<organism evidence="1 2">
    <name type="scientific">Diploscapter pachys</name>
    <dbReference type="NCBI Taxonomy" id="2018661"/>
    <lineage>
        <taxon>Eukaryota</taxon>
        <taxon>Metazoa</taxon>
        <taxon>Ecdysozoa</taxon>
        <taxon>Nematoda</taxon>
        <taxon>Chromadorea</taxon>
        <taxon>Rhabditida</taxon>
        <taxon>Rhabditina</taxon>
        <taxon>Rhabditomorpha</taxon>
        <taxon>Rhabditoidea</taxon>
        <taxon>Rhabditidae</taxon>
        <taxon>Diploscapter</taxon>
    </lineage>
</organism>
<keyword evidence="2" id="KW-1185">Reference proteome</keyword>
<comment type="caution">
    <text evidence="1">The sequence shown here is derived from an EMBL/GenBank/DDBJ whole genome shotgun (WGS) entry which is preliminary data.</text>
</comment>
<evidence type="ECO:0000313" key="1">
    <source>
        <dbReference type="EMBL" id="PAV56200.1"/>
    </source>
</evidence>